<sequence length="402" mass="44260">MNAAQHPSKPRNGICLLSRTTNRFCLFRIRHLIKVTSANHGETLAFTRRIIMWRLSVFTAVVVVPSLLNSGSVVAWERCGILPGQQVISPHGVLSHSCACSVPCKPFNSVAPILQSAPLCQPCSQTIPSLVAAEPPPGKKAVVKTREVTYTVQVPKTQLREESYTVEVPYQETRIENGRPVTTTSYRSETRTRTINEAIMVPETRVRTESYIEYEDVKLGASSFAVAEGYQGANGINVSLLRDRINEIVSHTVGEVDKSKEKLTFDTVTVAAYDPSDLETYTVTCTIDGSDVRVEVEGATTTEKLNRLSHQVSDALQPQRTESQHDVPTAQSGSRIWTHADGERQVLAHFVRKQGLSKVTLRRSKDSQQFTVDLDALSPADIAHISTLPAAPNFVATVKLLQ</sequence>
<dbReference type="Gene3D" id="2.30.30.700">
    <property type="entry name" value="SLA1 homology domain 1"/>
    <property type="match status" value="1"/>
</dbReference>
<name>A0A5C6BF72_9BACT</name>
<dbReference type="AlphaFoldDB" id="A0A5C6BF72"/>
<evidence type="ECO:0000256" key="1">
    <source>
        <dbReference type="SAM" id="MobiDB-lite"/>
    </source>
</evidence>
<keyword evidence="3" id="KW-1185">Reference proteome</keyword>
<proteinExistence type="predicted"/>
<protein>
    <submittedName>
        <fullName evidence="2">Uncharacterized protein</fullName>
    </submittedName>
</protein>
<gene>
    <name evidence="2" type="ORF">Poly21_51100</name>
</gene>
<dbReference type="Proteomes" id="UP000319908">
    <property type="component" value="Unassembled WGS sequence"/>
</dbReference>
<organism evidence="2 3">
    <name type="scientific">Allorhodopirellula heiligendammensis</name>
    <dbReference type="NCBI Taxonomy" id="2714739"/>
    <lineage>
        <taxon>Bacteria</taxon>
        <taxon>Pseudomonadati</taxon>
        <taxon>Planctomycetota</taxon>
        <taxon>Planctomycetia</taxon>
        <taxon>Pirellulales</taxon>
        <taxon>Pirellulaceae</taxon>
        <taxon>Allorhodopirellula</taxon>
    </lineage>
</organism>
<evidence type="ECO:0000313" key="2">
    <source>
        <dbReference type="EMBL" id="TWU10141.1"/>
    </source>
</evidence>
<feature type="region of interest" description="Disordered" evidence="1">
    <location>
        <begin position="312"/>
        <end position="333"/>
    </location>
</feature>
<reference evidence="2 3" key="1">
    <citation type="journal article" date="2020" name="Antonie Van Leeuwenhoek">
        <title>Rhodopirellula heiligendammensis sp. nov., Rhodopirellula pilleata sp. nov., and Rhodopirellula solitaria sp. nov. isolated from natural or artificial marine surfaces in Northern Germany and California, USA, and emended description of the genus Rhodopirellula.</title>
        <authorList>
            <person name="Kallscheuer N."/>
            <person name="Wiegand S."/>
            <person name="Jogler M."/>
            <person name="Boedeker C."/>
            <person name="Peeters S.H."/>
            <person name="Rast P."/>
            <person name="Heuer A."/>
            <person name="Jetten M.S.M."/>
            <person name="Rohde M."/>
            <person name="Jogler C."/>
        </authorList>
    </citation>
    <scope>NUCLEOTIDE SEQUENCE [LARGE SCALE GENOMIC DNA]</scope>
    <source>
        <strain evidence="2 3">Poly21</strain>
    </source>
</reference>
<dbReference type="EMBL" id="SJPU01000004">
    <property type="protein sequence ID" value="TWU10141.1"/>
    <property type="molecule type" value="Genomic_DNA"/>
</dbReference>
<evidence type="ECO:0000313" key="3">
    <source>
        <dbReference type="Proteomes" id="UP000319908"/>
    </source>
</evidence>
<accession>A0A5C6BF72</accession>
<comment type="caution">
    <text evidence="2">The sequence shown here is derived from an EMBL/GenBank/DDBJ whole genome shotgun (WGS) entry which is preliminary data.</text>
</comment>
<feature type="compositionally biased region" description="Polar residues" evidence="1">
    <location>
        <begin position="312"/>
        <end position="321"/>
    </location>
</feature>